<protein>
    <submittedName>
        <fullName evidence="6 7">Alcohol dehydrogenase</fullName>
    </submittedName>
</protein>
<proteinExistence type="inferred from homology"/>
<reference evidence="6 8" key="1">
    <citation type="submission" date="2016-10" db="EMBL/GenBank/DDBJ databases">
        <title>Comparative genomics between deep and shallow subseafloor isolates.</title>
        <authorList>
            <person name="Ishii S."/>
            <person name="Miller J.R."/>
            <person name="Sutton G."/>
            <person name="Suzuki S."/>
            <person name="Methe B."/>
            <person name="Inagaki F."/>
            <person name="Imachi H."/>
        </authorList>
    </citation>
    <scope>NUCLEOTIDE SEQUENCE [LARGE SCALE GENOMIC DNA]</scope>
    <source>
        <strain evidence="6 8">MO-MB1</strain>
    </source>
</reference>
<evidence type="ECO:0000313" key="9">
    <source>
        <dbReference type="Proteomes" id="UP000591058"/>
    </source>
</evidence>
<organism evidence="6 8">
    <name type="scientific">Methanobacterium subterraneum</name>
    <dbReference type="NCBI Taxonomy" id="59277"/>
    <lineage>
        <taxon>Archaea</taxon>
        <taxon>Methanobacteriati</taxon>
        <taxon>Methanobacteriota</taxon>
        <taxon>Methanomada group</taxon>
        <taxon>Methanobacteria</taxon>
        <taxon>Methanobacteriales</taxon>
        <taxon>Methanobacteriaceae</taxon>
        <taxon>Methanobacterium</taxon>
    </lineage>
</organism>
<dbReference type="Proteomes" id="UP000232806">
    <property type="component" value="Chromosome"/>
</dbReference>
<dbReference type="InterPro" id="IPR039697">
    <property type="entry name" value="Alcohol_dehydrogenase_Fe"/>
</dbReference>
<dbReference type="PROSITE" id="PS00060">
    <property type="entry name" value="ADH_IRON_2"/>
    <property type="match status" value="1"/>
</dbReference>
<evidence type="ECO:0000313" key="6">
    <source>
        <dbReference type="EMBL" id="AUB54626.1"/>
    </source>
</evidence>
<dbReference type="InterPro" id="IPR001670">
    <property type="entry name" value="ADH_Fe/GldA"/>
</dbReference>
<dbReference type="SUPFAM" id="SSF56796">
    <property type="entry name" value="Dehydroquinate synthase-like"/>
    <property type="match status" value="1"/>
</dbReference>
<feature type="domain" description="Alcohol dehydrogenase iron-type/glycerol dehydrogenase GldA" evidence="4">
    <location>
        <begin position="14"/>
        <end position="180"/>
    </location>
</feature>
<evidence type="ECO:0000256" key="1">
    <source>
        <dbReference type="ARBA" id="ARBA00007358"/>
    </source>
</evidence>
<dbReference type="Gene3D" id="3.40.50.1970">
    <property type="match status" value="1"/>
</dbReference>
<dbReference type="InterPro" id="IPR018211">
    <property type="entry name" value="ADH_Fe_CS"/>
</dbReference>
<keyword evidence="2" id="KW-0560">Oxidoreductase</keyword>
<name>A0A2H4V946_9EURY</name>
<accession>A0A2H4V946</accession>
<dbReference type="Pfam" id="PF25137">
    <property type="entry name" value="ADH_Fe_C"/>
    <property type="match status" value="1"/>
</dbReference>
<keyword evidence="3" id="KW-0520">NAD</keyword>
<dbReference type="PANTHER" id="PTHR11496:SF102">
    <property type="entry name" value="ALCOHOL DEHYDROGENASE 4"/>
    <property type="match status" value="1"/>
</dbReference>
<gene>
    <name evidence="6" type="ORF">BK007_00360</name>
    <name evidence="7" type="ORF">HG719_03685</name>
</gene>
<evidence type="ECO:0000259" key="4">
    <source>
        <dbReference type="Pfam" id="PF00465"/>
    </source>
</evidence>
<dbReference type="EMBL" id="JABBYL010000011">
    <property type="protein sequence ID" value="NMO08937.1"/>
    <property type="molecule type" value="Genomic_DNA"/>
</dbReference>
<sequence length="386" mass="41660">MERVLELRKFVAPEFIFGSGARLLVGRYAKNFGARKVLIVTDPQVMDVGLVAPVINALKEEGIDYQIYSDIKSNPTAYQVTEGADLYLNENCNFIVAVGGGSPMDCAKAIGIVSSNQKEVHEFEGVDKVAVPSPPLICIPTTAGSAADVSQFAIITDSRRKLKMAIVSKTVVPDVALIDPETTLTLDKSLTIATGFDVLSHAVEAYVSNASSPITDLHALEAIRLASQNLIPTSNDLENIYLRGKMMLSSLNAGLAFSNASLGLVHAMAHSLGGFLDLPHGECNALLLDHVVEFNFEAESGKYREIAKVFNLKITGMDDNEVQSALIKKIRDLKAEAEVDYSLHDVGVTSSDIPELAAKAMNDACIITNPRRPTPQDVEEIFKNAL</sequence>
<dbReference type="Proteomes" id="UP000591058">
    <property type="component" value="Unassembled WGS sequence"/>
</dbReference>
<dbReference type="AlphaFoldDB" id="A0A2H4V946"/>
<dbReference type="GO" id="GO:0046872">
    <property type="term" value="F:metal ion binding"/>
    <property type="evidence" value="ECO:0007669"/>
    <property type="project" value="InterPro"/>
</dbReference>
<evidence type="ECO:0000313" key="8">
    <source>
        <dbReference type="Proteomes" id="UP000232806"/>
    </source>
</evidence>
<comment type="similarity">
    <text evidence="1">Belongs to the iron-containing alcohol dehydrogenase family.</text>
</comment>
<reference evidence="7 9" key="2">
    <citation type="submission" date="2020-04" db="EMBL/GenBank/DDBJ databases">
        <title>Draft genome of Methanobacterium subterraneum isolated from animal feces.</title>
        <authorList>
            <person name="Ouboter H.T."/>
            <person name="Berger S."/>
            <person name="Gungor E."/>
            <person name="Jetten M.S.M."/>
            <person name="Welte C.U."/>
        </authorList>
    </citation>
    <scope>NUCLEOTIDE SEQUENCE [LARGE SCALE GENOMIC DNA]</scope>
    <source>
        <strain evidence="7">HO_2020</strain>
    </source>
</reference>
<dbReference type="FunFam" id="3.40.50.1970:FF:000003">
    <property type="entry name" value="Alcohol dehydrogenase, iron-containing"/>
    <property type="match status" value="1"/>
</dbReference>
<dbReference type="GeneID" id="35119993"/>
<evidence type="ECO:0000256" key="3">
    <source>
        <dbReference type="ARBA" id="ARBA00023027"/>
    </source>
</evidence>
<dbReference type="OrthoDB" id="57329at2157"/>
<dbReference type="NCBIfam" id="NF041833">
    <property type="entry name" value="Fe_ADH_ErcA"/>
    <property type="match status" value="1"/>
</dbReference>
<feature type="domain" description="Fe-containing alcohol dehydrogenase-like C-terminal" evidence="5">
    <location>
        <begin position="191"/>
        <end position="385"/>
    </location>
</feature>
<dbReference type="CDD" id="cd17814">
    <property type="entry name" value="Fe-ADH-like"/>
    <property type="match status" value="1"/>
</dbReference>
<dbReference type="FunFam" id="1.20.1090.10:FF:000001">
    <property type="entry name" value="Aldehyde-alcohol dehydrogenase"/>
    <property type="match status" value="1"/>
</dbReference>
<dbReference type="EMBL" id="CP017766">
    <property type="protein sequence ID" value="AUB54626.1"/>
    <property type="molecule type" value="Genomic_DNA"/>
</dbReference>
<evidence type="ECO:0000259" key="5">
    <source>
        <dbReference type="Pfam" id="PF25137"/>
    </source>
</evidence>
<evidence type="ECO:0000313" key="7">
    <source>
        <dbReference type="EMBL" id="NMO08937.1"/>
    </source>
</evidence>
<dbReference type="Pfam" id="PF00465">
    <property type="entry name" value="Fe-ADH"/>
    <property type="match status" value="1"/>
</dbReference>
<dbReference type="PANTHER" id="PTHR11496">
    <property type="entry name" value="ALCOHOL DEHYDROGENASE"/>
    <property type="match status" value="1"/>
</dbReference>
<dbReference type="Gene3D" id="1.20.1090.10">
    <property type="entry name" value="Dehydroquinate synthase-like - alpha domain"/>
    <property type="match status" value="1"/>
</dbReference>
<evidence type="ECO:0000256" key="2">
    <source>
        <dbReference type="ARBA" id="ARBA00023002"/>
    </source>
</evidence>
<dbReference type="GO" id="GO:0004022">
    <property type="term" value="F:alcohol dehydrogenase (NAD+) activity"/>
    <property type="evidence" value="ECO:0007669"/>
    <property type="project" value="TreeGrafter"/>
</dbReference>
<dbReference type="RefSeq" id="WP_100904600.1">
    <property type="nucleotide sequence ID" value="NZ_CP017766.1"/>
</dbReference>
<dbReference type="InterPro" id="IPR056798">
    <property type="entry name" value="ADH_Fe_C"/>
</dbReference>